<reference evidence="3" key="1">
    <citation type="submission" date="2022-07" db="EMBL/GenBank/DDBJ databases">
        <title>Phylogenomic reconstructions and comparative analyses of Kickxellomycotina fungi.</title>
        <authorList>
            <person name="Reynolds N.K."/>
            <person name="Stajich J.E."/>
            <person name="Barry K."/>
            <person name="Grigoriev I.V."/>
            <person name="Crous P."/>
            <person name="Smith M.E."/>
        </authorList>
    </citation>
    <scope>NUCLEOTIDE SEQUENCE</scope>
    <source>
        <strain evidence="3">NBRC 32514</strain>
    </source>
</reference>
<comment type="caution">
    <text evidence="3">The sequence shown here is derived from an EMBL/GenBank/DDBJ whole genome shotgun (WGS) entry which is preliminary data.</text>
</comment>
<keyword evidence="2" id="KW-0472">Membrane</keyword>
<feature type="compositionally biased region" description="Basic residues" evidence="1">
    <location>
        <begin position="84"/>
        <end position="95"/>
    </location>
</feature>
<accession>A0A9W8CNY2</accession>
<dbReference type="Proteomes" id="UP001149813">
    <property type="component" value="Unassembled WGS sequence"/>
</dbReference>
<sequence>MGAIVLAPSAAIGALLLGTLFYAKRIRRRKLRTRNPDAYKAHRSGDTGSVKIRLDDEPRKKRESEAISVISLSPVQEGFSLPEHRRRSRRSRHISHGGGERSSQAPRTSDDDRAMMRSMLGVVPEVEEEEEEKDDDDDEEHAANVHRRSPPGRSGMHSAEHVPP</sequence>
<evidence type="ECO:0000313" key="4">
    <source>
        <dbReference type="Proteomes" id="UP001149813"/>
    </source>
</evidence>
<evidence type="ECO:0000256" key="1">
    <source>
        <dbReference type="SAM" id="MobiDB-lite"/>
    </source>
</evidence>
<feature type="transmembrane region" description="Helical" evidence="2">
    <location>
        <begin position="6"/>
        <end position="23"/>
    </location>
</feature>
<feature type="compositionally biased region" description="Acidic residues" evidence="1">
    <location>
        <begin position="125"/>
        <end position="140"/>
    </location>
</feature>
<feature type="non-terminal residue" evidence="3">
    <location>
        <position position="164"/>
    </location>
</feature>
<name>A0A9W8CNY2_9FUNG</name>
<keyword evidence="2" id="KW-1133">Transmembrane helix</keyword>
<feature type="region of interest" description="Disordered" evidence="1">
    <location>
        <begin position="33"/>
        <end position="164"/>
    </location>
</feature>
<dbReference type="OrthoDB" id="5541462at2759"/>
<keyword evidence="2" id="KW-0812">Transmembrane</keyword>
<dbReference type="EMBL" id="JANBOJ010000549">
    <property type="protein sequence ID" value="KAJ1718961.1"/>
    <property type="molecule type" value="Genomic_DNA"/>
</dbReference>
<evidence type="ECO:0000313" key="3">
    <source>
        <dbReference type="EMBL" id="KAJ1718961.1"/>
    </source>
</evidence>
<evidence type="ECO:0000256" key="2">
    <source>
        <dbReference type="SAM" id="Phobius"/>
    </source>
</evidence>
<feature type="compositionally biased region" description="Basic and acidic residues" evidence="1">
    <location>
        <begin position="34"/>
        <end position="45"/>
    </location>
</feature>
<keyword evidence="4" id="KW-1185">Reference proteome</keyword>
<gene>
    <name evidence="3" type="ORF">LPJ53_006183</name>
</gene>
<dbReference type="AlphaFoldDB" id="A0A9W8CNY2"/>
<protein>
    <submittedName>
        <fullName evidence="3">Uncharacterized protein</fullName>
    </submittedName>
</protein>
<feature type="compositionally biased region" description="Basic and acidic residues" evidence="1">
    <location>
        <begin position="52"/>
        <end position="65"/>
    </location>
</feature>
<proteinExistence type="predicted"/>
<organism evidence="3 4">
    <name type="scientific">Coemansia erecta</name>
    <dbReference type="NCBI Taxonomy" id="147472"/>
    <lineage>
        <taxon>Eukaryota</taxon>
        <taxon>Fungi</taxon>
        <taxon>Fungi incertae sedis</taxon>
        <taxon>Zoopagomycota</taxon>
        <taxon>Kickxellomycotina</taxon>
        <taxon>Kickxellomycetes</taxon>
        <taxon>Kickxellales</taxon>
        <taxon>Kickxellaceae</taxon>
        <taxon>Coemansia</taxon>
    </lineage>
</organism>